<gene>
    <name evidence="2" type="ORF">Deia_00173</name>
</gene>
<dbReference type="EMBL" id="CP029077">
    <property type="protein sequence ID" value="QED22981.1"/>
    <property type="molecule type" value="Genomic_DNA"/>
</dbReference>
<name>A0A5B8XF54_9RICK</name>
<keyword evidence="1" id="KW-0175">Coiled coil</keyword>
<keyword evidence="3" id="KW-1185">Reference proteome</keyword>
<reference evidence="2 3" key="1">
    <citation type="journal article" date="2019" name="ISME J.">
        <title>Deianiraea, an extracellular bacterium associated with the ciliate Paramecium, suggests an alternative scenario for the evolution of Rickettsiales.</title>
        <authorList>
            <person name="Castelli M."/>
            <person name="Sabaneyeva E."/>
            <person name="Lanzoni O."/>
            <person name="Lebedeva N."/>
            <person name="Floriano A.M."/>
            <person name="Gaiarsa S."/>
            <person name="Benken K."/>
            <person name="Modeo L."/>
            <person name="Bandi C."/>
            <person name="Potekhin A."/>
            <person name="Sassera D."/>
            <person name="Petroni G."/>
        </authorList>
    </citation>
    <scope>NUCLEOTIDE SEQUENCE [LARGE SCALE GENOMIC DNA]</scope>
    <source>
        <strain evidence="2">CyL4-1</strain>
    </source>
</reference>
<evidence type="ECO:0000256" key="1">
    <source>
        <dbReference type="SAM" id="Coils"/>
    </source>
</evidence>
<dbReference type="AlphaFoldDB" id="A0A5B8XF54"/>
<evidence type="ECO:0000313" key="2">
    <source>
        <dbReference type="EMBL" id="QED22981.1"/>
    </source>
</evidence>
<accession>A0A5B8XF54</accession>
<evidence type="ECO:0000313" key="3">
    <source>
        <dbReference type="Proteomes" id="UP000321934"/>
    </source>
</evidence>
<sequence length="305" mass="36117">MNVKTLKIVFNELYLRLTEYSRLVYSKHQSAPIDDLKTAPQFSFSIKNLDISNNNIELILNFFACFENSPNSRYGVHYENTKDEYTINTKSHINAKVFETILWNCINNMSDDDLLKLYSIFNDKSKQQKIKDTFNNEVGVSFFLKEFKFQKIRTQIECFKKYYELYEVYRKEDLKEQRVKNEQKRIEQENQLKEKVRREIISNTQGKGGKNRNQKTNIVKLEVIKPLYFNKEKVKGITVNARANKISELLNNAYAKNDDKIRQFAIEYSLDGTILVSQEAKKYFSDDKTSQIYKWCLAIDKEAKK</sequence>
<protein>
    <submittedName>
        <fullName evidence="2">Uncharacterized protein</fullName>
    </submittedName>
</protein>
<feature type="coiled-coil region" evidence="1">
    <location>
        <begin position="171"/>
        <end position="199"/>
    </location>
</feature>
<dbReference type="Proteomes" id="UP000321934">
    <property type="component" value="Chromosome"/>
</dbReference>
<dbReference type="OrthoDB" id="7930933at2"/>
<organism evidence="2 3">
    <name type="scientific">Candidatus Deianiraea vastatrix</name>
    <dbReference type="NCBI Taxonomy" id="2163644"/>
    <lineage>
        <taxon>Bacteria</taxon>
        <taxon>Pseudomonadati</taxon>
        <taxon>Pseudomonadota</taxon>
        <taxon>Alphaproteobacteria</taxon>
        <taxon>Rickettsiales</taxon>
        <taxon>Candidatus Deianiraeaceae</taxon>
        <taxon>Candidatus Deianiraea</taxon>
    </lineage>
</organism>
<proteinExistence type="predicted"/>